<feature type="compositionally biased region" description="Low complexity" evidence="7">
    <location>
        <begin position="861"/>
        <end position="878"/>
    </location>
</feature>
<evidence type="ECO:0000256" key="5">
    <source>
        <dbReference type="PROSITE-ProRule" id="PRU01077"/>
    </source>
</evidence>
<evidence type="ECO:0000256" key="6">
    <source>
        <dbReference type="SAM" id="Coils"/>
    </source>
</evidence>
<dbReference type="Proteomes" id="UP000887568">
    <property type="component" value="Unplaced"/>
</dbReference>
<feature type="domain" description="Rho-GAP" evidence="9">
    <location>
        <begin position="484"/>
        <end position="673"/>
    </location>
</feature>
<evidence type="ECO:0000256" key="3">
    <source>
        <dbReference type="ARBA" id="ARBA00023054"/>
    </source>
</evidence>
<dbReference type="OMA" id="EKQMGKT"/>
<keyword evidence="3 5" id="KW-0175">Coiled coil</keyword>
<dbReference type="SMART" id="SM00324">
    <property type="entry name" value="RhoGAP"/>
    <property type="match status" value="1"/>
</dbReference>
<evidence type="ECO:0000313" key="12">
    <source>
        <dbReference type="Proteomes" id="UP000887568"/>
    </source>
</evidence>
<keyword evidence="12" id="KW-1185">Reference proteome</keyword>
<dbReference type="Gene3D" id="1.20.1270.60">
    <property type="entry name" value="Arfaptin homology (AH) domain/BAR domain"/>
    <property type="match status" value="1"/>
</dbReference>
<dbReference type="FunFam" id="1.10.555.10:FF:000112">
    <property type="entry name" value="SLIT-ROBO Rho GTPase-activating protein 3"/>
    <property type="match status" value="1"/>
</dbReference>
<feature type="region of interest" description="Disordered" evidence="7">
    <location>
        <begin position="827"/>
        <end position="878"/>
    </location>
</feature>
<organism evidence="11 12">
    <name type="scientific">Patiria miniata</name>
    <name type="common">Bat star</name>
    <name type="synonym">Asterina miniata</name>
    <dbReference type="NCBI Taxonomy" id="46514"/>
    <lineage>
        <taxon>Eukaryota</taxon>
        <taxon>Metazoa</taxon>
        <taxon>Echinodermata</taxon>
        <taxon>Eleutherozoa</taxon>
        <taxon>Asterozoa</taxon>
        <taxon>Asteroidea</taxon>
        <taxon>Valvatacea</taxon>
        <taxon>Valvatida</taxon>
        <taxon>Asterinidae</taxon>
        <taxon>Patiria</taxon>
    </lineage>
</organism>
<dbReference type="PROSITE" id="PS50238">
    <property type="entry name" value="RHOGAP"/>
    <property type="match status" value="1"/>
</dbReference>
<feature type="domain" description="SH3" evidence="8">
    <location>
        <begin position="710"/>
        <end position="769"/>
    </location>
</feature>
<dbReference type="InterPro" id="IPR001060">
    <property type="entry name" value="FCH_dom"/>
</dbReference>
<dbReference type="InterPro" id="IPR036028">
    <property type="entry name" value="SH3-like_dom_sf"/>
</dbReference>
<dbReference type="PROSITE" id="PS51741">
    <property type="entry name" value="F_BAR"/>
    <property type="match status" value="1"/>
</dbReference>
<dbReference type="GO" id="GO:0007165">
    <property type="term" value="P:signal transduction"/>
    <property type="evidence" value="ECO:0007669"/>
    <property type="project" value="InterPro"/>
</dbReference>
<dbReference type="InterPro" id="IPR051627">
    <property type="entry name" value="SLIT-ROBO_RhoGAP"/>
</dbReference>
<dbReference type="InterPro" id="IPR001452">
    <property type="entry name" value="SH3_domain"/>
</dbReference>
<dbReference type="Pfam" id="PF00620">
    <property type="entry name" value="RhoGAP"/>
    <property type="match status" value="1"/>
</dbReference>
<name>A0A913ZTH2_PATMI</name>
<dbReference type="Gene3D" id="2.30.30.40">
    <property type="entry name" value="SH3 Domains"/>
    <property type="match status" value="1"/>
</dbReference>
<reference evidence="11" key="1">
    <citation type="submission" date="2022-11" db="UniProtKB">
        <authorList>
            <consortium name="EnsemblMetazoa"/>
        </authorList>
    </citation>
    <scope>IDENTIFICATION</scope>
</reference>
<feature type="region of interest" description="Disordered" evidence="7">
    <location>
        <begin position="691"/>
        <end position="711"/>
    </location>
</feature>
<dbReference type="SUPFAM" id="SSF103657">
    <property type="entry name" value="BAR/IMD domain-like"/>
    <property type="match status" value="1"/>
</dbReference>
<feature type="compositionally biased region" description="Polar residues" evidence="7">
    <location>
        <begin position="828"/>
        <end position="842"/>
    </location>
</feature>
<dbReference type="RefSeq" id="XP_038054495.1">
    <property type="nucleotide sequence ID" value="XM_038198567.1"/>
</dbReference>
<evidence type="ECO:0000259" key="8">
    <source>
        <dbReference type="PROSITE" id="PS50002"/>
    </source>
</evidence>
<proteinExistence type="predicted"/>
<dbReference type="SMART" id="SM00055">
    <property type="entry name" value="FCH"/>
    <property type="match status" value="1"/>
</dbReference>
<dbReference type="OrthoDB" id="5981864at2759"/>
<dbReference type="EnsemblMetazoa" id="XM_038198567.1">
    <property type="protein sequence ID" value="XP_038054495.1"/>
    <property type="gene ID" value="LOC119726737"/>
</dbReference>
<evidence type="ECO:0000256" key="1">
    <source>
        <dbReference type="ARBA" id="ARBA00022443"/>
    </source>
</evidence>
<feature type="domain" description="F-BAR" evidence="10">
    <location>
        <begin position="18"/>
        <end position="295"/>
    </location>
</feature>
<sequence>MSGSDRRQEKEILQEFDSQVKDIRQRLTDQLKCLDNRYDAQREQLGDLQEYMKLRAEVEMEYAKNLERLHERLTRRQKAVQKDREGGIPSTTACWNMLVDMTKSQYKQHSTLSQCLNYNLTNNFGTIRDGLDNVYKKSREMMAEVHTELLRVMNELYADIKSYHNAHSDEKVNEAKFRQAENEKLKMEEKGSHKRSKTVDKHFEKCSLKHHESSVRATKARNDYIIAVGAANASVDKFFQTDLDKIVDCLDLRYIQLVRKALKAFQTSEVQVQTIQQDELRRLELCMRKLNSEDDKKLFLQVNFQPFVGPTSFQFQPHSGDKTRSLTAQHQLQSDLEHRYELLYRTIAALKIETDEIQKTLKEVERNWVEDESNPSEDEIMTQLRSVRRMAESLSTPDLNRVPSMKRQRVLKQETEMYYLDKQREYLQKSNRLVRMKARHDLIQKGLGLSNSNSEKRSYPATTLQRKQKPPRPKSVHSARLFGGNLQEYLEITGRDIPTVVQSCVECVSLYGLHHMGIFRMPGAHQEIAEMREAFEKGEDPFESLDEKADINLVASVLKLYFRELPEPLFPTTFFPQFMECAKNYRDADRIPELNRLVNELPISVMIVMRYLFAFLKRLAQYSDENMMDSHNLAVCFGPTLIQQPESDEDILMWQSHINDLVQTMIVFQEDIFPQEPGTLYEDPSIVDLSPSPSGSLETIPEGTTDDDSNSGFLATAKADYIGKSGSELTFSKGDQIRLLNKMDEYWWMGVVGDHKGYVPIQYVDAPENENGVVSHPVKRQVSRTDSADMLVRDIDTRMASVAQALTSISTVDTTPASTPDVIKDIWTSVTPSSPGLSTPKSKNPPPAVKPRPSARPTRPMPSSSRKPQSPMSSSQTL</sequence>
<dbReference type="PROSITE" id="PS50002">
    <property type="entry name" value="SH3"/>
    <property type="match status" value="1"/>
</dbReference>
<dbReference type="SUPFAM" id="SSF50044">
    <property type="entry name" value="SH3-domain"/>
    <property type="match status" value="1"/>
</dbReference>
<dbReference type="Pfam" id="PF00018">
    <property type="entry name" value="SH3_1"/>
    <property type="match status" value="1"/>
</dbReference>
<dbReference type="InterPro" id="IPR000198">
    <property type="entry name" value="RhoGAP_dom"/>
</dbReference>
<evidence type="ECO:0000256" key="7">
    <source>
        <dbReference type="SAM" id="MobiDB-lite"/>
    </source>
</evidence>
<dbReference type="GeneID" id="119726737"/>
<keyword evidence="2" id="KW-0343">GTPase activation</keyword>
<dbReference type="AlphaFoldDB" id="A0A913ZTH2"/>
<accession>A0A913ZTH2</accession>
<protein>
    <submittedName>
        <fullName evidence="11">Uncharacterized protein</fullName>
    </submittedName>
</protein>
<feature type="compositionally biased region" description="Basic residues" evidence="7">
    <location>
        <begin position="466"/>
        <end position="477"/>
    </location>
</feature>
<dbReference type="InterPro" id="IPR031160">
    <property type="entry name" value="F_BAR_dom"/>
</dbReference>
<evidence type="ECO:0000256" key="2">
    <source>
        <dbReference type="ARBA" id="ARBA00022468"/>
    </source>
</evidence>
<dbReference type="GO" id="GO:0005096">
    <property type="term" value="F:GTPase activator activity"/>
    <property type="evidence" value="ECO:0007669"/>
    <property type="project" value="UniProtKB-KW"/>
</dbReference>
<evidence type="ECO:0000313" key="11">
    <source>
        <dbReference type="EnsemblMetazoa" id="XP_038054495.1"/>
    </source>
</evidence>
<dbReference type="SUPFAM" id="SSF48350">
    <property type="entry name" value="GTPase activation domain, GAP"/>
    <property type="match status" value="1"/>
</dbReference>
<keyword evidence="1 4" id="KW-0728">SH3 domain</keyword>
<dbReference type="InterPro" id="IPR008936">
    <property type="entry name" value="Rho_GTPase_activation_prot"/>
</dbReference>
<dbReference type="Gene3D" id="1.10.555.10">
    <property type="entry name" value="Rho GTPase activation protein"/>
    <property type="match status" value="1"/>
</dbReference>
<dbReference type="InterPro" id="IPR027267">
    <property type="entry name" value="AH/BAR_dom_sf"/>
</dbReference>
<evidence type="ECO:0000259" key="10">
    <source>
        <dbReference type="PROSITE" id="PS51741"/>
    </source>
</evidence>
<dbReference type="PANTHER" id="PTHR14166">
    <property type="entry name" value="SLIT-ROBO RHO GTPASE ACTIVATING PROTEIN"/>
    <property type="match status" value="1"/>
</dbReference>
<feature type="coiled-coil region" evidence="6">
    <location>
        <begin position="6"/>
        <end position="83"/>
    </location>
</feature>
<dbReference type="SMART" id="SM00326">
    <property type="entry name" value="SH3"/>
    <property type="match status" value="1"/>
</dbReference>
<evidence type="ECO:0000256" key="4">
    <source>
        <dbReference type="PROSITE-ProRule" id="PRU00192"/>
    </source>
</evidence>
<dbReference type="Pfam" id="PF00611">
    <property type="entry name" value="FCH"/>
    <property type="match status" value="1"/>
</dbReference>
<feature type="region of interest" description="Disordered" evidence="7">
    <location>
        <begin position="445"/>
        <end position="477"/>
    </location>
</feature>
<evidence type="ECO:0000259" key="9">
    <source>
        <dbReference type="PROSITE" id="PS50238"/>
    </source>
</evidence>